<evidence type="ECO:0000256" key="3">
    <source>
        <dbReference type="ARBA" id="ARBA00022741"/>
    </source>
</evidence>
<dbReference type="NCBIfam" id="NF004314">
    <property type="entry name" value="PRK05710.1-3"/>
    <property type="match status" value="1"/>
</dbReference>
<dbReference type="GO" id="GO:0004818">
    <property type="term" value="F:glutamate-tRNA ligase activity"/>
    <property type="evidence" value="ECO:0007669"/>
    <property type="project" value="TreeGrafter"/>
</dbReference>
<dbReference type="InterPro" id="IPR022380">
    <property type="entry name" value="Glu-Q_tRNA(Asp)_Synthase"/>
</dbReference>
<evidence type="ECO:0000313" key="10">
    <source>
        <dbReference type="EMBL" id="MBB2995197.1"/>
    </source>
</evidence>
<evidence type="ECO:0000256" key="4">
    <source>
        <dbReference type="ARBA" id="ARBA00022833"/>
    </source>
</evidence>
<organism evidence="10 11">
    <name type="scientific">Paeniglutamicibacter cryotolerans</name>
    <dbReference type="NCBI Taxonomy" id="670079"/>
    <lineage>
        <taxon>Bacteria</taxon>
        <taxon>Bacillati</taxon>
        <taxon>Actinomycetota</taxon>
        <taxon>Actinomycetes</taxon>
        <taxon>Micrococcales</taxon>
        <taxon>Micrococcaceae</taxon>
        <taxon>Paeniglutamicibacter</taxon>
    </lineage>
</organism>
<keyword evidence="11" id="KW-1185">Reference proteome</keyword>
<dbReference type="InterPro" id="IPR014729">
    <property type="entry name" value="Rossmann-like_a/b/a_fold"/>
</dbReference>
<evidence type="ECO:0000256" key="5">
    <source>
        <dbReference type="ARBA" id="ARBA00022840"/>
    </source>
</evidence>
<feature type="binding site" evidence="7">
    <location>
        <position position="97"/>
    </location>
    <ligand>
        <name>Zn(2+)</name>
        <dbReference type="ChEBI" id="CHEBI:29105"/>
    </ligand>
</feature>
<dbReference type="EMBL" id="JACHVS010000001">
    <property type="protein sequence ID" value="MBB2995197.1"/>
    <property type="molecule type" value="Genomic_DNA"/>
</dbReference>
<dbReference type="InterPro" id="IPR020058">
    <property type="entry name" value="Glu/Gln-tRNA-synth_Ib_cat-dom"/>
</dbReference>
<keyword evidence="8" id="KW-0648">Protein biosynthesis</keyword>
<dbReference type="AlphaFoldDB" id="A0A839QHG7"/>
<feature type="short sequence motif" description="'KMSKS' region" evidence="7">
    <location>
        <begin position="232"/>
        <end position="236"/>
    </location>
</feature>
<comment type="cofactor">
    <cofactor evidence="7">
        <name>Zn(2+)</name>
        <dbReference type="ChEBI" id="CHEBI:29105"/>
    </cofactor>
    <text evidence="7">Binds 1 zinc ion per subunit.</text>
</comment>
<dbReference type="PANTHER" id="PTHR43311">
    <property type="entry name" value="GLUTAMATE--TRNA LIGASE"/>
    <property type="match status" value="1"/>
</dbReference>
<keyword evidence="5 7" id="KW-0067">ATP-binding</keyword>
<comment type="function">
    <text evidence="7">Catalyzes the tRNA-independent activation of glutamate in presence of ATP and the subsequent transfer of glutamate onto a tRNA(Asp). Glutamate is transferred on the 2-amino-5-(4,5-dihydroxy-2-cyclopenten-1-yl) moiety of the queuosine in the wobble position of the QUC anticodon.</text>
</comment>
<dbReference type="PROSITE" id="PS00178">
    <property type="entry name" value="AA_TRNA_LIGASE_I"/>
    <property type="match status" value="1"/>
</dbReference>
<keyword evidence="6 7" id="KW-0030">Aminoacyl-tRNA synthetase</keyword>
<dbReference type="EC" id="6.1.1.-" evidence="7"/>
<evidence type="ECO:0000256" key="6">
    <source>
        <dbReference type="ARBA" id="ARBA00023146"/>
    </source>
</evidence>
<dbReference type="PANTHER" id="PTHR43311:SF1">
    <property type="entry name" value="GLUTAMYL-Q TRNA(ASP) SYNTHETASE"/>
    <property type="match status" value="1"/>
</dbReference>
<dbReference type="PRINTS" id="PR00987">
    <property type="entry name" value="TRNASYNTHGLU"/>
</dbReference>
<dbReference type="GO" id="GO:0006400">
    <property type="term" value="P:tRNA modification"/>
    <property type="evidence" value="ECO:0007669"/>
    <property type="project" value="InterPro"/>
</dbReference>
<keyword evidence="2 7" id="KW-0479">Metal-binding</keyword>
<feature type="binding site" evidence="7">
    <location>
        <position position="41"/>
    </location>
    <ligand>
        <name>L-glutamate</name>
        <dbReference type="ChEBI" id="CHEBI:29985"/>
    </ligand>
</feature>
<keyword evidence="3 7" id="KW-0547">Nucleotide-binding</keyword>
<name>A0A839QHG7_9MICC</name>
<feature type="binding site" evidence="7">
    <location>
        <begin position="5"/>
        <end position="9"/>
    </location>
    <ligand>
        <name>L-glutamate</name>
        <dbReference type="ChEBI" id="CHEBI:29985"/>
    </ligand>
</feature>
<feature type="binding site" evidence="7">
    <location>
        <position position="116"/>
    </location>
    <ligand>
        <name>Zn(2+)</name>
        <dbReference type="ChEBI" id="CHEBI:29105"/>
    </ligand>
</feature>
<evidence type="ECO:0000259" key="9">
    <source>
        <dbReference type="Pfam" id="PF00749"/>
    </source>
</evidence>
<dbReference type="NCBIfam" id="TIGR03838">
    <property type="entry name" value="queuosine_YadB"/>
    <property type="match status" value="1"/>
</dbReference>
<dbReference type="GO" id="GO:0005524">
    <property type="term" value="F:ATP binding"/>
    <property type="evidence" value="ECO:0007669"/>
    <property type="project" value="UniProtKB-KW"/>
</dbReference>
<evidence type="ECO:0000256" key="1">
    <source>
        <dbReference type="ARBA" id="ARBA00022598"/>
    </source>
</evidence>
<sequence>MGAGRFAPSPSGDLHVGNLRTAILAWLFARSSSRGFLLRIEDLDRARAGAEAGQLHDLAAIGLDWDGDVVRQSERLDLFDDAIGQLRARGLLYECFCTRRDIAEAASAPHAAPGAYPGTCRTLDEARRAAKREVRPAAWRLLTEPTEFTITDLLHGEYTGAVDDFVVLRNDGVPAYNLAVVVDDAAQGIDQVVRGDDLLSSAPRQAYLASLLGHRAPEYAHVPLALNAAGARLAKRDGAVTLAQLALAGTSAAQVRAQILDSLNLPTSSLPAALAAFDPAALPRAPWIHSAAPSGR</sequence>
<dbReference type="InterPro" id="IPR049940">
    <property type="entry name" value="GluQ/Sye"/>
</dbReference>
<dbReference type="Proteomes" id="UP000523000">
    <property type="component" value="Unassembled WGS sequence"/>
</dbReference>
<keyword evidence="4 7" id="KW-0862">Zinc</keyword>
<feature type="binding site" evidence="7">
    <location>
        <position position="235"/>
    </location>
    <ligand>
        <name>ATP</name>
        <dbReference type="ChEBI" id="CHEBI:30616"/>
    </ligand>
</feature>
<dbReference type="Gene3D" id="3.40.50.620">
    <property type="entry name" value="HUPs"/>
    <property type="match status" value="1"/>
</dbReference>
<reference evidence="10 11" key="1">
    <citation type="submission" date="2020-08" db="EMBL/GenBank/DDBJ databases">
        <title>Sequencing the genomes of 1000 actinobacteria strains.</title>
        <authorList>
            <person name="Klenk H.-P."/>
        </authorList>
    </citation>
    <scope>NUCLEOTIDE SEQUENCE [LARGE SCALE GENOMIC DNA]</scope>
    <source>
        <strain evidence="10 11">DSM 22826</strain>
    </source>
</reference>
<evidence type="ECO:0000256" key="2">
    <source>
        <dbReference type="ARBA" id="ARBA00022723"/>
    </source>
</evidence>
<dbReference type="GO" id="GO:0005829">
    <property type="term" value="C:cytosol"/>
    <property type="evidence" value="ECO:0007669"/>
    <property type="project" value="TreeGrafter"/>
</dbReference>
<dbReference type="InterPro" id="IPR001412">
    <property type="entry name" value="aa-tRNA-synth_I_CS"/>
</dbReference>
<dbReference type="NCBIfam" id="NF004315">
    <property type="entry name" value="PRK05710.1-4"/>
    <property type="match status" value="1"/>
</dbReference>
<feature type="short sequence motif" description="'HIGH' region" evidence="7">
    <location>
        <begin position="8"/>
        <end position="18"/>
    </location>
</feature>
<dbReference type="RefSeq" id="WP_183510494.1">
    <property type="nucleotide sequence ID" value="NZ_BAABGK010000107.1"/>
</dbReference>
<dbReference type="GO" id="GO:0006424">
    <property type="term" value="P:glutamyl-tRNA aminoacylation"/>
    <property type="evidence" value="ECO:0007669"/>
    <property type="project" value="InterPro"/>
</dbReference>
<comment type="similarity">
    <text evidence="7">Belongs to the class-I aminoacyl-tRNA synthetase family. GluQ subfamily.</text>
</comment>
<evidence type="ECO:0000256" key="7">
    <source>
        <dbReference type="HAMAP-Rule" id="MF_01428"/>
    </source>
</evidence>
<dbReference type="SUPFAM" id="SSF52374">
    <property type="entry name" value="Nucleotidylyl transferase"/>
    <property type="match status" value="1"/>
</dbReference>
<gene>
    <name evidence="7" type="primary">gluQ</name>
    <name evidence="10" type="ORF">E9229_001388</name>
</gene>
<evidence type="ECO:0000256" key="8">
    <source>
        <dbReference type="RuleBase" id="RU363037"/>
    </source>
</evidence>
<dbReference type="Pfam" id="PF00749">
    <property type="entry name" value="tRNA-synt_1c"/>
    <property type="match status" value="1"/>
</dbReference>
<dbReference type="HAMAP" id="MF_01428">
    <property type="entry name" value="Glu_Q_tRNA_synth"/>
    <property type="match status" value="1"/>
</dbReference>
<protein>
    <recommendedName>
        <fullName evidence="7">Glutamyl-Q tRNA(Asp) synthetase</fullName>
        <shortName evidence="7">Glu-Q-RSs</shortName>
        <ecNumber evidence="7">6.1.1.-</ecNumber>
    </recommendedName>
</protein>
<proteinExistence type="inferred from homology"/>
<comment type="caution">
    <text evidence="10">The sequence shown here is derived from an EMBL/GenBank/DDBJ whole genome shotgun (WGS) entry which is preliminary data.</text>
</comment>
<feature type="domain" description="Glutamyl/glutaminyl-tRNA synthetase class Ib catalytic" evidence="9">
    <location>
        <begin position="5"/>
        <end position="242"/>
    </location>
</feature>
<feature type="binding site" evidence="7">
    <location>
        <position position="95"/>
    </location>
    <ligand>
        <name>Zn(2+)</name>
        <dbReference type="ChEBI" id="CHEBI:29105"/>
    </ligand>
</feature>
<accession>A0A839QHG7</accession>
<evidence type="ECO:0000313" key="11">
    <source>
        <dbReference type="Proteomes" id="UP000523000"/>
    </source>
</evidence>
<dbReference type="InterPro" id="IPR000924">
    <property type="entry name" value="Glu/Gln-tRNA-synth"/>
</dbReference>
<feature type="binding site" evidence="7">
    <location>
        <position position="176"/>
    </location>
    <ligand>
        <name>L-glutamate</name>
        <dbReference type="ChEBI" id="CHEBI:29985"/>
    </ligand>
</feature>
<keyword evidence="1 7" id="KW-0436">Ligase</keyword>
<dbReference type="GO" id="GO:0008270">
    <property type="term" value="F:zinc ion binding"/>
    <property type="evidence" value="ECO:0007669"/>
    <property type="project" value="UniProtKB-UniRule"/>
</dbReference>
<feature type="binding site" evidence="7">
    <location>
        <position position="194"/>
    </location>
    <ligand>
        <name>L-glutamate</name>
        <dbReference type="ChEBI" id="CHEBI:29985"/>
    </ligand>
</feature>
<feature type="binding site" evidence="7">
    <location>
        <position position="120"/>
    </location>
    <ligand>
        <name>Zn(2+)</name>
        <dbReference type="ChEBI" id="CHEBI:29105"/>
    </ligand>
</feature>